<dbReference type="PRINTS" id="PR00080">
    <property type="entry name" value="SDRFAMILY"/>
</dbReference>
<dbReference type="Proteomes" id="UP000028782">
    <property type="component" value="Chromosome"/>
</dbReference>
<dbReference type="FunFam" id="3.40.50.720:FF:000084">
    <property type="entry name" value="Short-chain dehydrogenase reductase"/>
    <property type="match status" value="1"/>
</dbReference>
<dbReference type="Pfam" id="PF13561">
    <property type="entry name" value="adh_short_C2"/>
    <property type="match status" value="1"/>
</dbReference>
<dbReference type="RefSeq" id="WP_043374552.1">
    <property type="nucleotide sequence ID" value="NZ_CP006704.1"/>
</dbReference>
<dbReference type="HOGENOM" id="CLU_010194_1_0_4"/>
<dbReference type="InterPro" id="IPR036291">
    <property type="entry name" value="NAD(P)-bd_dom_sf"/>
</dbReference>
<organism evidence="3 4">
    <name type="scientific">Comamonas testosteroni TK102</name>
    <dbReference type="NCBI Taxonomy" id="1392005"/>
    <lineage>
        <taxon>Bacteria</taxon>
        <taxon>Pseudomonadati</taxon>
        <taxon>Pseudomonadota</taxon>
        <taxon>Betaproteobacteria</taxon>
        <taxon>Burkholderiales</taxon>
        <taxon>Comamonadaceae</taxon>
        <taxon>Comamonas</taxon>
    </lineage>
</organism>
<dbReference type="PANTHER" id="PTHR24321">
    <property type="entry name" value="DEHYDROGENASES, SHORT CHAIN"/>
    <property type="match status" value="1"/>
</dbReference>
<accession>A0A076PNN3</accession>
<dbReference type="CDD" id="cd05233">
    <property type="entry name" value="SDR_c"/>
    <property type="match status" value="1"/>
</dbReference>
<proteinExistence type="inferred from homology"/>
<reference evidence="3 4" key="1">
    <citation type="journal article" date="2014" name="Genome Announc.">
        <title>Complete Genome Sequence of Polychlorinated Biphenyl Degrader Comamonas testosteroni TK102 (NBRC 109938).</title>
        <authorList>
            <person name="Fukuda K."/>
            <person name="Hosoyama A."/>
            <person name="Tsuchikane K."/>
            <person name="Ohji S."/>
            <person name="Yamazoe A."/>
            <person name="Fujita N."/>
            <person name="Shintani M."/>
            <person name="Kimbara K."/>
        </authorList>
    </citation>
    <scope>NUCLEOTIDE SEQUENCE [LARGE SCALE GENOMIC DNA]</scope>
    <source>
        <strain evidence="3">TK102</strain>
    </source>
</reference>
<dbReference type="GeneID" id="69561503"/>
<evidence type="ECO:0000256" key="2">
    <source>
        <dbReference type="ARBA" id="ARBA00023002"/>
    </source>
</evidence>
<dbReference type="AlphaFoldDB" id="A0A076PNN3"/>
<evidence type="ECO:0000313" key="4">
    <source>
        <dbReference type="Proteomes" id="UP000028782"/>
    </source>
</evidence>
<dbReference type="PANTHER" id="PTHR24321:SF8">
    <property type="entry name" value="ESTRADIOL 17-BETA-DEHYDROGENASE 8-RELATED"/>
    <property type="match status" value="1"/>
</dbReference>
<comment type="similarity">
    <text evidence="1">Belongs to the short-chain dehydrogenases/reductases (SDR) family.</text>
</comment>
<name>A0A076PNN3_COMTE</name>
<dbReference type="NCBIfam" id="NF005559">
    <property type="entry name" value="PRK07231.1"/>
    <property type="match status" value="1"/>
</dbReference>
<dbReference type="SUPFAM" id="SSF51735">
    <property type="entry name" value="NAD(P)-binding Rossmann-fold domains"/>
    <property type="match status" value="1"/>
</dbReference>
<dbReference type="KEGG" id="ctes:O987_21730"/>
<dbReference type="EMBL" id="CP006704">
    <property type="protein sequence ID" value="AIJ48434.1"/>
    <property type="molecule type" value="Genomic_DNA"/>
</dbReference>
<keyword evidence="2" id="KW-0560">Oxidoreductase</keyword>
<sequence length="256" mass="26588">MHNVNYNCKGQVALITGAASGMGLATARAFAEAGASVVLSDIRADALTAAIEELKAAGHRVLGIAGDVSDETFVKLLVEQTVSTFGRLDAAFNNAGIQSPAVDTADVESEVFDRINGINLRGVWLCMKYQLIQMRKQGSGAIVNNSSLGGLVGVPGRAAYHAAKHGVLGLTKSAALEYAARGIRINAICPGIVETPMVAGMLQGETAVMQEMMKDVPINRLGTAQEIANAVLWLCSSAASFIVGVALPVDGGYTAR</sequence>
<dbReference type="Gene3D" id="3.40.50.720">
    <property type="entry name" value="NAD(P)-binding Rossmann-like Domain"/>
    <property type="match status" value="1"/>
</dbReference>
<dbReference type="PRINTS" id="PR00081">
    <property type="entry name" value="GDHRDH"/>
</dbReference>
<evidence type="ECO:0000256" key="1">
    <source>
        <dbReference type="ARBA" id="ARBA00006484"/>
    </source>
</evidence>
<evidence type="ECO:0000313" key="3">
    <source>
        <dbReference type="EMBL" id="AIJ48434.1"/>
    </source>
</evidence>
<gene>
    <name evidence="3" type="ORF">O987_21730</name>
</gene>
<protein>
    <submittedName>
        <fullName evidence="3">Short-chain dehydrogenase</fullName>
    </submittedName>
</protein>
<dbReference type="GO" id="GO:0016491">
    <property type="term" value="F:oxidoreductase activity"/>
    <property type="evidence" value="ECO:0007669"/>
    <property type="project" value="UniProtKB-KW"/>
</dbReference>
<dbReference type="InterPro" id="IPR002347">
    <property type="entry name" value="SDR_fam"/>
</dbReference>